<evidence type="ECO:0000313" key="1">
    <source>
        <dbReference type="EMBL" id="OBB94303.1"/>
    </source>
</evidence>
<dbReference type="Proteomes" id="UP000094008">
    <property type="component" value="Unassembled WGS sequence"/>
</dbReference>
<proteinExistence type="predicted"/>
<dbReference type="EMBL" id="LZSY01000054">
    <property type="protein sequence ID" value="OBB94303.1"/>
    <property type="molecule type" value="Genomic_DNA"/>
</dbReference>
<sequence length="114" mass="12775">MGDANYAKMLWLQANTVRDHDGADEIQVSRADGVIFERLRMRPGDVYSFDDDRLLPFNRSQAPIDIELFEVDETGPDDRRIGAARITAAELGRGERTQRIAGAGSVYSLTYKVI</sequence>
<evidence type="ECO:0000313" key="2">
    <source>
        <dbReference type="Proteomes" id="UP000094008"/>
    </source>
</evidence>
<dbReference type="AlphaFoldDB" id="A0A1A1ZLN8"/>
<organism evidence="1 2">
    <name type="scientific">Mycolicibacterium peregrinum</name>
    <name type="common">Mycobacterium peregrinum</name>
    <dbReference type="NCBI Taxonomy" id="43304"/>
    <lineage>
        <taxon>Bacteria</taxon>
        <taxon>Bacillati</taxon>
        <taxon>Actinomycetota</taxon>
        <taxon>Actinomycetes</taxon>
        <taxon>Mycobacteriales</taxon>
        <taxon>Mycobacteriaceae</taxon>
        <taxon>Mycolicibacterium</taxon>
    </lineage>
</organism>
<gene>
    <name evidence="1" type="ORF">A5779_19995</name>
</gene>
<name>A0A1A1ZLN8_MYCPR</name>
<dbReference type="RefSeq" id="WP_064880412.1">
    <property type="nucleotide sequence ID" value="NZ_LZIB01000007.1"/>
</dbReference>
<accession>A0A1A1ZLN8</accession>
<comment type="caution">
    <text evidence="1">The sequence shown here is derived from an EMBL/GenBank/DDBJ whole genome shotgun (WGS) entry which is preliminary data.</text>
</comment>
<dbReference type="OrthoDB" id="4217342at2"/>
<reference evidence="2" key="1">
    <citation type="submission" date="2016-06" db="EMBL/GenBank/DDBJ databases">
        <authorList>
            <person name="Sutton G."/>
            <person name="Brinkac L."/>
            <person name="Sanka R."/>
            <person name="Adams M."/>
            <person name="Lau E."/>
            <person name="Mehaffy C."/>
            <person name="Tameris M."/>
            <person name="Hatherill M."/>
            <person name="Hanekom W."/>
            <person name="Mahomed H."/>
            <person name="Mcshane H."/>
        </authorList>
    </citation>
    <scope>NUCLEOTIDE SEQUENCE [LARGE SCALE GENOMIC DNA]</scope>
    <source>
        <strain evidence="2">852002-10433_SCH5171157</strain>
    </source>
</reference>
<protein>
    <submittedName>
        <fullName evidence="1">Uncharacterized protein</fullName>
    </submittedName>
</protein>